<organism evidence="1 2">
    <name type="scientific">Liparis tanakae</name>
    <name type="common">Tanaka's snailfish</name>
    <dbReference type="NCBI Taxonomy" id="230148"/>
    <lineage>
        <taxon>Eukaryota</taxon>
        <taxon>Metazoa</taxon>
        <taxon>Chordata</taxon>
        <taxon>Craniata</taxon>
        <taxon>Vertebrata</taxon>
        <taxon>Euteleostomi</taxon>
        <taxon>Actinopterygii</taxon>
        <taxon>Neopterygii</taxon>
        <taxon>Teleostei</taxon>
        <taxon>Neoteleostei</taxon>
        <taxon>Acanthomorphata</taxon>
        <taxon>Eupercaria</taxon>
        <taxon>Perciformes</taxon>
        <taxon>Cottioidei</taxon>
        <taxon>Cottales</taxon>
        <taxon>Liparidae</taxon>
        <taxon>Liparis</taxon>
    </lineage>
</organism>
<protein>
    <submittedName>
        <fullName evidence="1">Uncharacterized protein</fullName>
    </submittedName>
</protein>
<evidence type="ECO:0000313" key="1">
    <source>
        <dbReference type="EMBL" id="TNN72268.1"/>
    </source>
</evidence>
<comment type="caution">
    <text evidence="1">The sequence shown here is derived from an EMBL/GenBank/DDBJ whole genome shotgun (WGS) entry which is preliminary data.</text>
</comment>
<reference evidence="1 2" key="1">
    <citation type="submission" date="2019-03" db="EMBL/GenBank/DDBJ databases">
        <title>First draft genome of Liparis tanakae, snailfish: a comprehensive survey of snailfish specific genes.</title>
        <authorList>
            <person name="Kim W."/>
            <person name="Song I."/>
            <person name="Jeong J.-H."/>
            <person name="Kim D."/>
            <person name="Kim S."/>
            <person name="Ryu S."/>
            <person name="Song J.Y."/>
            <person name="Lee S.K."/>
        </authorList>
    </citation>
    <scope>NUCLEOTIDE SEQUENCE [LARGE SCALE GENOMIC DNA]</scope>
    <source>
        <tissue evidence="1">Muscle</tissue>
    </source>
</reference>
<dbReference type="EMBL" id="SRLO01000140">
    <property type="protein sequence ID" value="TNN72268.1"/>
    <property type="molecule type" value="Genomic_DNA"/>
</dbReference>
<evidence type="ECO:0000313" key="2">
    <source>
        <dbReference type="Proteomes" id="UP000314294"/>
    </source>
</evidence>
<accession>A0A4Z2I2V7</accession>
<keyword evidence="2" id="KW-1185">Reference proteome</keyword>
<gene>
    <name evidence="1" type="ORF">EYF80_017552</name>
</gene>
<proteinExistence type="predicted"/>
<sequence>MGCRVLHRLQTHCASGYRRGLSSIAGRADEGKSRLHWEAGQDYRYLSAAVMENEAQASSEQGAGTLIRTAALGRFPRRER</sequence>
<name>A0A4Z2I2V7_9TELE</name>
<dbReference type="AlphaFoldDB" id="A0A4Z2I2V7"/>
<dbReference type="Proteomes" id="UP000314294">
    <property type="component" value="Unassembled WGS sequence"/>
</dbReference>